<proteinExistence type="inferred from homology"/>
<keyword evidence="5 6" id="KW-0472">Membrane</keyword>
<evidence type="ECO:0000256" key="6">
    <source>
        <dbReference type="RuleBase" id="RU363032"/>
    </source>
</evidence>
<keyword evidence="2 6" id="KW-0813">Transport</keyword>
<evidence type="ECO:0000256" key="2">
    <source>
        <dbReference type="ARBA" id="ARBA00022448"/>
    </source>
</evidence>
<dbReference type="InterPro" id="IPR035906">
    <property type="entry name" value="MetI-like_sf"/>
</dbReference>
<feature type="transmembrane region" description="Helical" evidence="6">
    <location>
        <begin position="162"/>
        <end position="181"/>
    </location>
</feature>
<dbReference type="GO" id="GO:0055085">
    <property type="term" value="P:transmembrane transport"/>
    <property type="evidence" value="ECO:0007669"/>
    <property type="project" value="InterPro"/>
</dbReference>
<evidence type="ECO:0000313" key="9">
    <source>
        <dbReference type="Proteomes" id="UP001153404"/>
    </source>
</evidence>
<dbReference type="PROSITE" id="PS50928">
    <property type="entry name" value="ABC_TM1"/>
    <property type="match status" value="1"/>
</dbReference>
<dbReference type="GO" id="GO:0005886">
    <property type="term" value="C:plasma membrane"/>
    <property type="evidence" value="ECO:0007669"/>
    <property type="project" value="UniProtKB-SubCell"/>
</dbReference>
<evidence type="ECO:0000256" key="1">
    <source>
        <dbReference type="ARBA" id="ARBA00004141"/>
    </source>
</evidence>
<dbReference type="CDD" id="cd06261">
    <property type="entry name" value="TM_PBP2"/>
    <property type="match status" value="1"/>
</dbReference>
<sequence>MYLLILPGALFFLIYRYVPMLGIVIAFQDFSPFLGFSGSEWVGLQHFRDIFSSAEIGRVLWNTISLSMLQILFAFPAPIILALLLNEMRSELFKRFIQSIVYLPHFLSWVVVVGIFTIFLRGDGIINDILKQVFGMNQSIGFLTNPDFFRPLIVLQVIWKEIGWGTIIFLAALAGVNPEIYEAASVDGANRWRRMWHITLPALRATIVIMLILRLGSVLDSGFEQIFLMLNSFNRDIGDVLDTYVYTKGVRQSDYSFATAVGLFKGVVGLVLVLGSNYIAKRMGEEGVY</sequence>
<dbReference type="AlphaFoldDB" id="A0A9X4QWH2"/>
<reference evidence="8" key="1">
    <citation type="submission" date="2022-10" db="EMBL/GenBank/DDBJ databases">
        <title>Comparative genomic analysis of Cohnella hashimotonis sp. nov., isolated from the International Space Station.</title>
        <authorList>
            <person name="Simpson A."/>
            <person name="Venkateswaran K."/>
        </authorList>
    </citation>
    <scope>NUCLEOTIDE SEQUENCE</scope>
    <source>
        <strain evidence="8">DSM 28161</strain>
    </source>
</reference>
<evidence type="ECO:0000256" key="3">
    <source>
        <dbReference type="ARBA" id="ARBA00022692"/>
    </source>
</evidence>
<gene>
    <name evidence="8" type="ORF">OMP40_32865</name>
</gene>
<evidence type="ECO:0000256" key="4">
    <source>
        <dbReference type="ARBA" id="ARBA00022989"/>
    </source>
</evidence>
<name>A0A9X4QWH2_9BACL</name>
<comment type="subcellular location">
    <subcellularLocation>
        <location evidence="6">Cell membrane</location>
        <topology evidence="6">Multi-pass membrane protein</topology>
    </subcellularLocation>
    <subcellularLocation>
        <location evidence="1">Membrane</location>
        <topology evidence="1">Multi-pass membrane protein</topology>
    </subcellularLocation>
</comment>
<keyword evidence="9" id="KW-1185">Reference proteome</keyword>
<feature type="transmembrane region" description="Helical" evidence="6">
    <location>
        <begin position="202"/>
        <end position="219"/>
    </location>
</feature>
<dbReference type="Proteomes" id="UP001153404">
    <property type="component" value="Unassembled WGS sequence"/>
</dbReference>
<dbReference type="Pfam" id="PF00528">
    <property type="entry name" value="BPD_transp_1"/>
    <property type="match status" value="1"/>
</dbReference>
<feature type="domain" description="ABC transmembrane type-1" evidence="7">
    <location>
        <begin position="60"/>
        <end position="276"/>
    </location>
</feature>
<evidence type="ECO:0000313" key="8">
    <source>
        <dbReference type="EMBL" id="MDG0813553.1"/>
    </source>
</evidence>
<comment type="similarity">
    <text evidence="6">Belongs to the binding-protein-dependent transport system permease family.</text>
</comment>
<dbReference type="InterPro" id="IPR000515">
    <property type="entry name" value="MetI-like"/>
</dbReference>
<feature type="transmembrane region" description="Helical" evidence="6">
    <location>
        <begin position="59"/>
        <end position="84"/>
    </location>
</feature>
<dbReference type="Gene3D" id="1.10.3720.10">
    <property type="entry name" value="MetI-like"/>
    <property type="match status" value="1"/>
</dbReference>
<dbReference type="SUPFAM" id="SSF161098">
    <property type="entry name" value="MetI-like"/>
    <property type="match status" value="1"/>
</dbReference>
<keyword evidence="3 6" id="KW-0812">Transmembrane</keyword>
<dbReference type="PANTHER" id="PTHR43496">
    <property type="entry name" value="PROTEIN LPLB"/>
    <property type="match status" value="1"/>
</dbReference>
<evidence type="ECO:0000256" key="5">
    <source>
        <dbReference type="ARBA" id="ARBA00023136"/>
    </source>
</evidence>
<accession>A0A9X4QWH2</accession>
<evidence type="ECO:0000259" key="7">
    <source>
        <dbReference type="PROSITE" id="PS50928"/>
    </source>
</evidence>
<comment type="caution">
    <text evidence="8">The sequence shown here is derived from an EMBL/GenBank/DDBJ whole genome shotgun (WGS) entry which is preliminary data.</text>
</comment>
<dbReference type="EMBL" id="JAPDIA010000008">
    <property type="protein sequence ID" value="MDG0813553.1"/>
    <property type="molecule type" value="Genomic_DNA"/>
</dbReference>
<feature type="transmembrane region" description="Helical" evidence="6">
    <location>
        <begin position="255"/>
        <end position="274"/>
    </location>
</feature>
<keyword evidence="4 6" id="KW-1133">Transmembrane helix</keyword>
<protein>
    <submittedName>
        <fullName evidence="8">ABC transporter permease subunit</fullName>
    </submittedName>
</protein>
<feature type="transmembrane region" description="Helical" evidence="6">
    <location>
        <begin position="96"/>
        <end position="120"/>
    </location>
</feature>
<organism evidence="8 9">
    <name type="scientific">Cohnella rhizosphaerae</name>
    <dbReference type="NCBI Taxonomy" id="1457232"/>
    <lineage>
        <taxon>Bacteria</taxon>
        <taxon>Bacillati</taxon>
        <taxon>Bacillota</taxon>
        <taxon>Bacilli</taxon>
        <taxon>Bacillales</taxon>
        <taxon>Paenibacillaceae</taxon>
        <taxon>Cohnella</taxon>
    </lineage>
</organism>
<dbReference type="PANTHER" id="PTHR43496:SF1">
    <property type="entry name" value="POLYGALACTURONAN_RHAMNOGALACTURONAN TRANSPORT SYSTEM PERMEASE PROTEIN YTEP"/>
    <property type="match status" value="1"/>
</dbReference>